<dbReference type="GO" id="GO:0045892">
    <property type="term" value="P:negative regulation of DNA-templated transcription"/>
    <property type="evidence" value="ECO:0007669"/>
    <property type="project" value="InterPro"/>
</dbReference>
<dbReference type="SUPFAM" id="SSF46785">
    <property type="entry name" value="Winged helix' DNA-binding domain"/>
    <property type="match status" value="1"/>
</dbReference>
<dbReference type="OrthoDB" id="279010at2"/>
<evidence type="ECO:0000256" key="4">
    <source>
        <dbReference type="ARBA" id="ARBA00023163"/>
    </source>
</evidence>
<proteinExistence type="inferred from homology"/>
<keyword evidence="4" id="KW-0804">Transcription</keyword>
<dbReference type="PIRSF" id="PIRSF019455">
    <property type="entry name" value="CopR_AtkY"/>
    <property type="match status" value="1"/>
</dbReference>
<organism evidence="5 6">
    <name type="scientific">Deminuibacter soli</name>
    <dbReference type="NCBI Taxonomy" id="2291815"/>
    <lineage>
        <taxon>Bacteria</taxon>
        <taxon>Pseudomonadati</taxon>
        <taxon>Bacteroidota</taxon>
        <taxon>Chitinophagia</taxon>
        <taxon>Chitinophagales</taxon>
        <taxon>Chitinophagaceae</taxon>
        <taxon>Deminuibacter</taxon>
    </lineage>
</organism>
<dbReference type="Proteomes" id="UP000261284">
    <property type="component" value="Unassembled WGS sequence"/>
</dbReference>
<dbReference type="RefSeq" id="WP_116848296.1">
    <property type="nucleotide sequence ID" value="NZ_QTJU01000006.1"/>
</dbReference>
<protein>
    <submittedName>
        <fullName evidence="5">BlaI/MecI/CopY family transcriptional regulator</fullName>
    </submittedName>
</protein>
<dbReference type="AlphaFoldDB" id="A0A3E1NGH5"/>
<gene>
    <name evidence="5" type="ORF">DXN05_16020</name>
</gene>
<dbReference type="Gene3D" id="1.10.10.10">
    <property type="entry name" value="Winged helix-like DNA-binding domain superfamily/Winged helix DNA-binding domain"/>
    <property type="match status" value="1"/>
</dbReference>
<dbReference type="Pfam" id="PF03965">
    <property type="entry name" value="Penicillinase_R"/>
    <property type="match status" value="1"/>
</dbReference>
<comment type="caution">
    <text evidence="5">The sequence shown here is derived from an EMBL/GenBank/DDBJ whole genome shotgun (WGS) entry which is preliminary data.</text>
</comment>
<evidence type="ECO:0000256" key="2">
    <source>
        <dbReference type="ARBA" id="ARBA00023015"/>
    </source>
</evidence>
<keyword evidence="2" id="KW-0805">Transcription regulation</keyword>
<accession>A0A3E1NGH5</accession>
<dbReference type="InterPro" id="IPR036390">
    <property type="entry name" value="WH_DNA-bd_sf"/>
</dbReference>
<evidence type="ECO:0000256" key="1">
    <source>
        <dbReference type="ARBA" id="ARBA00011046"/>
    </source>
</evidence>
<dbReference type="InterPro" id="IPR036388">
    <property type="entry name" value="WH-like_DNA-bd_sf"/>
</dbReference>
<evidence type="ECO:0000313" key="6">
    <source>
        <dbReference type="Proteomes" id="UP000261284"/>
    </source>
</evidence>
<reference evidence="5 6" key="1">
    <citation type="submission" date="2018-08" db="EMBL/GenBank/DDBJ databases">
        <title>Chitinophagaceae sp. K23C18032701, a novel bacterium isolated from forest soil.</title>
        <authorList>
            <person name="Wang C."/>
        </authorList>
    </citation>
    <scope>NUCLEOTIDE SEQUENCE [LARGE SCALE GENOMIC DNA]</scope>
    <source>
        <strain evidence="5 6">K23C18032701</strain>
    </source>
</reference>
<dbReference type="EMBL" id="QTJU01000006">
    <property type="protein sequence ID" value="RFM26987.1"/>
    <property type="molecule type" value="Genomic_DNA"/>
</dbReference>
<keyword evidence="3" id="KW-0238">DNA-binding</keyword>
<dbReference type="GO" id="GO:0003677">
    <property type="term" value="F:DNA binding"/>
    <property type="evidence" value="ECO:0007669"/>
    <property type="project" value="UniProtKB-KW"/>
</dbReference>
<keyword evidence="6" id="KW-1185">Reference proteome</keyword>
<dbReference type="InterPro" id="IPR005650">
    <property type="entry name" value="BlaI_family"/>
</dbReference>
<sequence length="135" mass="15166">MKAKKPLNASETVPTKTEMDVLQVLWKHGPSTVRFVHDTLNEKKDDAVQYTSTLKLMQVMAEKGMLLRDDSNMKHIYSAALEEKKTKGSMLSRFVDTMYEGSVSGLMTALLGNDKTSPKELKAIEEMLKKLDNGK</sequence>
<evidence type="ECO:0000313" key="5">
    <source>
        <dbReference type="EMBL" id="RFM26987.1"/>
    </source>
</evidence>
<evidence type="ECO:0000256" key="3">
    <source>
        <dbReference type="ARBA" id="ARBA00023125"/>
    </source>
</evidence>
<dbReference type="Gene3D" id="1.10.4040.10">
    <property type="entry name" value="Penicillinase repressor domain"/>
    <property type="match status" value="1"/>
</dbReference>
<name>A0A3E1NGH5_9BACT</name>
<comment type="similarity">
    <text evidence="1">Belongs to the BlaI transcriptional regulatory family.</text>
</comment>